<feature type="chain" id="PRO_5040824504" evidence="1">
    <location>
        <begin position="20"/>
        <end position="98"/>
    </location>
</feature>
<organism evidence="2 3">
    <name type="scientific">Ambrosiozyma monospora</name>
    <name type="common">Yeast</name>
    <name type="synonym">Endomycopsis monosporus</name>
    <dbReference type="NCBI Taxonomy" id="43982"/>
    <lineage>
        <taxon>Eukaryota</taxon>
        <taxon>Fungi</taxon>
        <taxon>Dikarya</taxon>
        <taxon>Ascomycota</taxon>
        <taxon>Saccharomycotina</taxon>
        <taxon>Pichiomycetes</taxon>
        <taxon>Pichiales</taxon>
        <taxon>Pichiaceae</taxon>
        <taxon>Ambrosiozyma</taxon>
    </lineage>
</organism>
<protein>
    <submittedName>
        <fullName evidence="2">Unnamed protein product</fullName>
    </submittedName>
</protein>
<evidence type="ECO:0000313" key="3">
    <source>
        <dbReference type="Proteomes" id="UP001165063"/>
    </source>
</evidence>
<dbReference type="AlphaFoldDB" id="A0A9W6Z663"/>
<evidence type="ECO:0000313" key="2">
    <source>
        <dbReference type="EMBL" id="GMG53619.1"/>
    </source>
</evidence>
<sequence>MVALVILSIISGFLRRQFGMSSIDGGALHVSSAQERINNDNMRREINTRLEEQNRNIKIILSKNLSEAHTTEIAKIATSAKSAHIRLNKVSGRYGETI</sequence>
<comment type="caution">
    <text evidence="2">The sequence shown here is derived from an EMBL/GenBank/DDBJ whole genome shotgun (WGS) entry which is preliminary data.</text>
</comment>
<keyword evidence="3" id="KW-1185">Reference proteome</keyword>
<gene>
    <name evidence="2" type="ORF">Amon01_000742500</name>
</gene>
<accession>A0A9W6Z663</accession>
<reference evidence="2" key="1">
    <citation type="submission" date="2023-04" db="EMBL/GenBank/DDBJ databases">
        <title>Ambrosiozyma monospora NBRC 1965.</title>
        <authorList>
            <person name="Ichikawa N."/>
            <person name="Sato H."/>
            <person name="Tonouchi N."/>
        </authorList>
    </citation>
    <scope>NUCLEOTIDE SEQUENCE</scope>
    <source>
        <strain evidence="2">NBRC 1965</strain>
    </source>
</reference>
<name>A0A9W6Z663_AMBMO</name>
<dbReference type="EMBL" id="BSXU01005436">
    <property type="protein sequence ID" value="GMG53619.1"/>
    <property type="molecule type" value="Genomic_DNA"/>
</dbReference>
<proteinExistence type="predicted"/>
<feature type="signal peptide" evidence="1">
    <location>
        <begin position="1"/>
        <end position="19"/>
    </location>
</feature>
<keyword evidence="1" id="KW-0732">Signal</keyword>
<dbReference type="Proteomes" id="UP001165063">
    <property type="component" value="Unassembled WGS sequence"/>
</dbReference>
<evidence type="ECO:0000256" key="1">
    <source>
        <dbReference type="SAM" id="SignalP"/>
    </source>
</evidence>